<reference evidence="1" key="1">
    <citation type="journal article" date="2021" name="Proc. Natl. Acad. Sci. U.S.A.">
        <title>A Catalog of Tens of Thousands of Viruses from Human Metagenomes Reveals Hidden Associations with Chronic Diseases.</title>
        <authorList>
            <person name="Tisza M.J."/>
            <person name="Buck C.B."/>
        </authorList>
    </citation>
    <scope>NUCLEOTIDE SEQUENCE</scope>
    <source>
        <strain evidence="1">Ctiha2</strain>
    </source>
</reference>
<name>A0A8S5RH59_9VIRU</name>
<organism evidence="1">
    <name type="scientific">virus sp. ctiha2</name>
    <dbReference type="NCBI Taxonomy" id="2827299"/>
    <lineage>
        <taxon>Viruses</taxon>
    </lineage>
</organism>
<proteinExistence type="predicted"/>
<sequence>MRNFRVNGIKIRIVNRYTAGMEINSFNQKYDVMIFNTAYNAWSRLCSCMTIAEGKEIATEKIETMQEIAIPVINNIKTNGEWE</sequence>
<evidence type="ECO:0000313" key="1">
    <source>
        <dbReference type="EMBL" id="DAE30413.1"/>
    </source>
</evidence>
<protein>
    <submittedName>
        <fullName evidence="1">Uncharacterized protein</fullName>
    </submittedName>
</protein>
<dbReference type="EMBL" id="BK059104">
    <property type="protein sequence ID" value="DAE30413.1"/>
    <property type="molecule type" value="Genomic_DNA"/>
</dbReference>
<accession>A0A8S5RH59</accession>